<gene>
    <name evidence="2" type="ORF">Ahy_B01g052644</name>
</gene>
<sequence length="112" mass="12602">MHNFFLFCCFGPCESHQIKVWDVLSNEEVVETVSTAPTRASAARVLVDSAAREWKLKYPTTHLSHVNVTFSSHYDIGKYLPKIAELQLLIEGCNVAFLLYSILVIGRLLAAF</sequence>
<keyword evidence="3" id="KW-1185">Reference proteome</keyword>
<keyword evidence="1" id="KW-0472">Membrane</keyword>
<comment type="caution">
    <text evidence="2">The sequence shown here is derived from an EMBL/GenBank/DDBJ whole genome shotgun (WGS) entry which is preliminary data.</text>
</comment>
<dbReference type="EMBL" id="SDMP01000011">
    <property type="protein sequence ID" value="RYR28502.1"/>
    <property type="molecule type" value="Genomic_DNA"/>
</dbReference>
<evidence type="ECO:0000256" key="1">
    <source>
        <dbReference type="SAM" id="Phobius"/>
    </source>
</evidence>
<proteinExistence type="predicted"/>
<accession>A0A445APY8</accession>
<keyword evidence="1" id="KW-1133">Transmembrane helix</keyword>
<name>A0A445APY8_ARAHY</name>
<organism evidence="2 3">
    <name type="scientific">Arachis hypogaea</name>
    <name type="common">Peanut</name>
    <dbReference type="NCBI Taxonomy" id="3818"/>
    <lineage>
        <taxon>Eukaryota</taxon>
        <taxon>Viridiplantae</taxon>
        <taxon>Streptophyta</taxon>
        <taxon>Embryophyta</taxon>
        <taxon>Tracheophyta</taxon>
        <taxon>Spermatophyta</taxon>
        <taxon>Magnoliopsida</taxon>
        <taxon>eudicotyledons</taxon>
        <taxon>Gunneridae</taxon>
        <taxon>Pentapetalae</taxon>
        <taxon>rosids</taxon>
        <taxon>fabids</taxon>
        <taxon>Fabales</taxon>
        <taxon>Fabaceae</taxon>
        <taxon>Papilionoideae</taxon>
        <taxon>50 kb inversion clade</taxon>
        <taxon>dalbergioids sensu lato</taxon>
        <taxon>Dalbergieae</taxon>
        <taxon>Pterocarpus clade</taxon>
        <taxon>Arachis</taxon>
    </lineage>
</organism>
<protein>
    <submittedName>
        <fullName evidence="2">Uncharacterized protein</fullName>
    </submittedName>
</protein>
<keyword evidence="1" id="KW-0812">Transmembrane</keyword>
<evidence type="ECO:0000313" key="3">
    <source>
        <dbReference type="Proteomes" id="UP000289738"/>
    </source>
</evidence>
<evidence type="ECO:0000313" key="2">
    <source>
        <dbReference type="EMBL" id="RYR28502.1"/>
    </source>
</evidence>
<dbReference type="AlphaFoldDB" id="A0A445APY8"/>
<feature type="transmembrane region" description="Helical" evidence="1">
    <location>
        <begin position="88"/>
        <end position="110"/>
    </location>
</feature>
<reference evidence="2 3" key="1">
    <citation type="submission" date="2019-01" db="EMBL/GenBank/DDBJ databases">
        <title>Sequencing of cultivated peanut Arachis hypogaea provides insights into genome evolution and oil improvement.</title>
        <authorList>
            <person name="Chen X."/>
        </authorList>
    </citation>
    <scope>NUCLEOTIDE SEQUENCE [LARGE SCALE GENOMIC DNA]</scope>
    <source>
        <strain evidence="3">cv. Fuhuasheng</strain>
        <tissue evidence="2">Leaves</tissue>
    </source>
</reference>
<dbReference type="Proteomes" id="UP000289738">
    <property type="component" value="Chromosome B01"/>
</dbReference>